<dbReference type="EMBL" id="JAVDPW010000001">
    <property type="protein sequence ID" value="MDR6287758.1"/>
    <property type="molecule type" value="Genomic_DNA"/>
</dbReference>
<dbReference type="Gene3D" id="3.40.50.150">
    <property type="entry name" value="Vaccinia Virus protein VP39"/>
    <property type="match status" value="1"/>
</dbReference>
<organism evidence="4 5">
    <name type="scientific">Inquilinus ginsengisoli</name>
    <dbReference type="NCBI Taxonomy" id="363840"/>
    <lineage>
        <taxon>Bacteria</taxon>
        <taxon>Pseudomonadati</taxon>
        <taxon>Pseudomonadota</taxon>
        <taxon>Alphaproteobacteria</taxon>
        <taxon>Rhodospirillales</taxon>
        <taxon>Rhodospirillaceae</taxon>
        <taxon>Inquilinus</taxon>
    </lineage>
</organism>
<keyword evidence="1 4" id="KW-0489">Methyltransferase</keyword>
<feature type="domain" description="Methyltransferase" evidence="3">
    <location>
        <begin position="45"/>
        <end position="136"/>
    </location>
</feature>
<evidence type="ECO:0000256" key="2">
    <source>
        <dbReference type="ARBA" id="ARBA00022679"/>
    </source>
</evidence>
<dbReference type="InterPro" id="IPR051052">
    <property type="entry name" value="Diverse_substrate_MTase"/>
</dbReference>
<keyword evidence="5" id="KW-1185">Reference proteome</keyword>
<name>A0ABU1JGN6_9PROT</name>
<dbReference type="InterPro" id="IPR029063">
    <property type="entry name" value="SAM-dependent_MTases_sf"/>
</dbReference>
<dbReference type="GO" id="GO:0008168">
    <property type="term" value="F:methyltransferase activity"/>
    <property type="evidence" value="ECO:0007669"/>
    <property type="project" value="UniProtKB-KW"/>
</dbReference>
<dbReference type="RefSeq" id="WP_309791662.1">
    <property type="nucleotide sequence ID" value="NZ_JAVDPW010000001.1"/>
</dbReference>
<dbReference type="PANTHER" id="PTHR44942:SF4">
    <property type="entry name" value="METHYLTRANSFERASE TYPE 11 DOMAIN-CONTAINING PROTEIN"/>
    <property type="match status" value="1"/>
</dbReference>
<comment type="caution">
    <text evidence="4">The sequence shown here is derived from an EMBL/GenBank/DDBJ whole genome shotgun (WGS) entry which is preliminary data.</text>
</comment>
<dbReference type="InterPro" id="IPR041698">
    <property type="entry name" value="Methyltransf_25"/>
</dbReference>
<dbReference type="SUPFAM" id="SSF53335">
    <property type="entry name" value="S-adenosyl-L-methionine-dependent methyltransferases"/>
    <property type="match status" value="1"/>
</dbReference>
<evidence type="ECO:0000256" key="1">
    <source>
        <dbReference type="ARBA" id="ARBA00022603"/>
    </source>
</evidence>
<dbReference type="Proteomes" id="UP001262410">
    <property type="component" value="Unassembled WGS sequence"/>
</dbReference>
<dbReference type="Pfam" id="PF13649">
    <property type="entry name" value="Methyltransf_25"/>
    <property type="match status" value="1"/>
</dbReference>
<sequence length="266" mass="28899">MDTIPFTPRRFQTAAAHYLQGRPAYAASLFPRIARLCGLGHGHRVMDLGCGPGQIAVALAPFAGEVVGVDPEPEMLAIAAETASRAGVPVQFRQGSSYDLGPDFGRFHLVAMGRSFHWMDRVETLRRFDGMVDPGGAVVLLHDDHPKVPDNRWVKPYRDLIERYAEGDSARAMVRSPGWLSHTAVLLDSPFSRLEEIAVIERRHIPADTLVHRALSMSGTAPGRIGDNADALIAEIEVLMSEFVAGGMVAEVVTSSALIARRPDNA</sequence>
<evidence type="ECO:0000259" key="3">
    <source>
        <dbReference type="Pfam" id="PF13649"/>
    </source>
</evidence>
<keyword evidence="2" id="KW-0808">Transferase</keyword>
<protein>
    <submittedName>
        <fullName evidence="4">SAM-dependent methyltransferase</fullName>
    </submittedName>
</protein>
<dbReference type="CDD" id="cd02440">
    <property type="entry name" value="AdoMet_MTases"/>
    <property type="match status" value="1"/>
</dbReference>
<evidence type="ECO:0000313" key="4">
    <source>
        <dbReference type="EMBL" id="MDR6287758.1"/>
    </source>
</evidence>
<dbReference type="PANTHER" id="PTHR44942">
    <property type="entry name" value="METHYLTRANSF_11 DOMAIN-CONTAINING PROTEIN"/>
    <property type="match status" value="1"/>
</dbReference>
<evidence type="ECO:0000313" key="5">
    <source>
        <dbReference type="Proteomes" id="UP001262410"/>
    </source>
</evidence>
<dbReference type="GO" id="GO:0032259">
    <property type="term" value="P:methylation"/>
    <property type="evidence" value="ECO:0007669"/>
    <property type="project" value="UniProtKB-KW"/>
</dbReference>
<accession>A0ABU1JGN6</accession>
<reference evidence="4 5" key="1">
    <citation type="submission" date="2023-07" db="EMBL/GenBank/DDBJ databases">
        <title>Sorghum-associated microbial communities from plants grown in Nebraska, USA.</title>
        <authorList>
            <person name="Schachtman D."/>
        </authorList>
    </citation>
    <scope>NUCLEOTIDE SEQUENCE [LARGE SCALE GENOMIC DNA]</scope>
    <source>
        <strain evidence="4 5">584</strain>
    </source>
</reference>
<proteinExistence type="predicted"/>
<gene>
    <name evidence="4" type="ORF">E9232_000257</name>
</gene>